<keyword evidence="7" id="KW-0812">Transmembrane</keyword>
<dbReference type="GO" id="GO:0071949">
    <property type="term" value="F:FAD binding"/>
    <property type="evidence" value="ECO:0007669"/>
    <property type="project" value="UniProtKB-UniRule"/>
</dbReference>
<dbReference type="PRINTS" id="PR00420">
    <property type="entry name" value="RNGMNOXGNASE"/>
</dbReference>
<dbReference type="Pfam" id="PF01266">
    <property type="entry name" value="DAO"/>
    <property type="match status" value="1"/>
</dbReference>
<name>A0A097R0R9_HAFAL</name>
<feature type="transmembrane region" description="Helical" evidence="7">
    <location>
        <begin position="12"/>
        <end position="33"/>
    </location>
</feature>
<dbReference type="Gene3D" id="3.50.50.60">
    <property type="entry name" value="FAD/NAD(P)-binding domain"/>
    <property type="match status" value="1"/>
</dbReference>
<dbReference type="InterPro" id="IPR036188">
    <property type="entry name" value="FAD/NAD-bd_sf"/>
</dbReference>
<keyword evidence="7" id="KW-0472">Membrane</keyword>
<dbReference type="EMBL" id="CP009706">
    <property type="protein sequence ID" value="AIU72316.1"/>
    <property type="molecule type" value="Genomic_DNA"/>
</dbReference>
<comment type="cofactor">
    <cofactor evidence="1 6">
        <name>FAD</name>
        <dbReference type="ChEBI" id="CHEBI:57692"/>
    </cofactor>
</comment>
<reference evidence="10 11" key="1">
    <citation type="journal article" date="2014" name="Gut Pathog.">
        <title>Gene clusters of Hafnia alvei strain FB1 important in survival and pathogenesis: a draft genome perspective.</title>
        <authorList>
            <person name="Tan J.Y."/>
            <person name="Yin W.F."/>
            <person name="Chan K.G."/>
        </authorList>
    </citation>
    <scope>NUCLEOTIDE SEQUENCE [LARGE SCALE GENOMIC DNA]</scope>
    <source>
        <strain evidence="10 11">FB1</strain>
    </source>
</reference>
<dbReference type="PANTHER" id="PTHR43624:SF2">
    <property type="entry name" value="ELECTRON TRANSFER FLAVOPROTEIN-QUINONE OXIDOREDUCTASE YDIS-RELATED"/>
    <property type="match status" value="1"/>
</dbReference>
<dbReference type="NCBIfam" id="NF007450">
    <property type="entry name" value="PRK10015.1"/>
    <property type="match status" value="1"/>
</dbReference>
<evidence type="ECO:0000313" key="10">
    <source>
        <dbReference type="EMBL" id="AIU72316.1"/>
    </source>
</evidence>
<proteinExistence type="inferred from homology"/>
<keyword evidence="11" id="KW-1185">Reference proteome</keyword>
<evidence type="ECO:0000256" key="3">
    <source>
        <dbReference type="ARBA" id="ARBA00022630"/>
    </source>
</evidence>
<protein>
    <recommendedName>
        <fullName evidence="6">Protein FixC</fullName>
    </recommendedName>
</protein>
<dbReference type="InterPro" id="IPR039651">
    <property type="entry name" value="FixC-like"/>
</dbReference>
<feature type="domain" description="FixC-like C-terminal" evidence="9">
    <location>
        <begin position="377"/>
        <end position="433"/>
    </location>
</feature>
<evidence type="ECO:0000256" key="1">
    <source>
        <dbReference type="ARBA" id="ARBA00001974"/>
    </source>
</evidence>
<organism evidence="10 11">
    <name type="scientific">Hafnia alvei FB1</name>
    <dbReference type="NCBI Taxonomy" id="1453496"/>
    <lineage>
        <taxon>Bacteria</taxon>
        <taxon>Pseudomonadati</taxon>
        <taxon>Pseudomonadota</taxon>
        <taxon>Gammaproteobacteria</taxon>
        <taxon>Enterobacterales</taxon>
        <taxon>Hafniaceae</taxon>
        <taxon>Hafnia</taxon>
    </lineage>
</organism>
<evidence type="ECO:0000256" key="6">
    <source>
        <dbReference type="RuleBase" id="RU366069"/>
    </source>
</evidence>
<keyword evidence="5 6" id="KW-0560">Oxidoreductase</keyword>
<keyword evidence="3 6" id="KW-0285">Flavoprotein</keyword>
<keyword evidence="7" id="KW-1133">Transmembrane helix</keyword>
<evidence type="ECO:0000259" key="9">
    <source>
        <dbReference type="Pfam" id="PF26311"/>
    </source>
</evidence>
<gene>
    <name evidence="10" type="ORF">AT03_07890</name>
</gene>
<evidence type="ECO:0000256" key="7">
    <source>
        <dbReference type="SAM" id="Phobius"/>
    </source>
</evidence>
<dbReference type="InterPro" id="IPR006076">
    <property type="entry name" value="FAD-dep_OxRdtase"/>
</dbReference>
<comment type="function">
    <text evidence="6">Part of an electron transfer system.</text>
</comment>
<dbReference type="HOGENOM" id="CLU_050977_0_0_6"/>
<comment type="similarity">
    <text evidence="2 6">Belongs to the ETF-QO/FixC family.</text>
</comment>
<dbReference type="AlphaFoldDB" id="A0A097R0R9"/>
<dbReference type="KEGG" id="hav:AT03_07890"/>
<dbReference type="Pfam" id="PF26311">
    <property type="entry name" value="ETF-QO_FixC_C"/>
    <property type="match status" value="1"/>
</dbReference>
<dbReference type="eggNOG" id="COG0644">
    <property type="taxonomic scope" value="Bacteria"/>
</dbReference>
<sequence length="434" mass="47428">MSNEPLDEKFDVIIIGAGIAGSSCALLLARAGMNVLLLERSLQAGEKNMSGGRLYSYSLSRLIPDFATSAPLERLITQERISLLSDESAVTLDYRHPPQAPHTASYSVLRSRFDPWLLAQAEAAGAQCLLGVNVDALIDDRSDCICGVKMGGEALYAHWVVIAEGANTLLAEKHQLVAKPSPHTMAVGVKEILALPEQTLEDRFTLLPQQGCAWMFSGACTHGKVGGGFIYTNRSSLSLGVVCNLSSLNDAKQSLPQIMDDFRQHPVIAPIIKHSERLEYSAHLIPEDITHGPRSVYGAGYLLIGDAAGYCVNTGYTVRGMDLAVLSAQAAAQTIISAWQKQDFSSSSLSGYHASLKETSLLSLMHRYRHIPEMQLKMPRLFDHYPQLAANFMHDLFTLNETPPPPLRSLLWKYAKRSGITKLLKDLVRGGKSL</sequence>
<dbReference type="Proteomes" id="UP000029986">
    <property type="component" value="Chromosome"/>
</dbReference>
<evidence type="ECO:0000256" key="2">
    <source>
        <dbReference type="ARBA" id="ARBA00006796"/>
    </source>
</evidence>
<feature type="domain" description="FAD dependent oxidoreductase" evidence="8">
    <location>
        <begin position="11"/>
        <end position="97"/>
    </location>
</feature>
<dbReference type="InterPro" id="IPR059103">
    <property type="entry name" value="FixC-like_C"/>
</dbReference>
<dbReference type="PATRIC" id="fig|1453496.5.peg.1572"/>
<evidence type="ECO:0000256" key="4">
    <source>
        <dbReference type="ARBA" id="ARBA00022827"/>
    </source>
</evidence>
<evidence type="ECO:0000259" key="8">
    <source>
        <dbReference type="Pfam" id="PF01266"/>
    </source>
</evidence>
<dbReference type="RefSeq" id="WP_025800891.1">
    <property type="nucleotide sequence ID" value="NZ_CP009706.1"/>
</dbReference>
<evidence type="ECO:0000313" key="11">
    <source>
        <dbReference type="Proteomes" id="UP000029986"/>
    </source>
</evidence>
<evidence type="ECO:0000256" key="5">
    <source>
        <dbReference type="ARBA" id="ARBA00023002"/>
    </source>
</evidence>
<dbReference type="GO" id="GO:0016491">
    <property type="term" value="F:oxidoreductase activity"/>
    <property type="evidence" value="ECO:0007669"/>
    <property type="project" value="UniProtKB-UniRule"/>
</dbReference>
<dbReference type="OrthoDB" id="103324at2"/>
<dbReference type="SUPFAM" id="SSF54373">
    <property type="entry name" value="FAD-linked reductases, C-terminal domain"/>
    <property type="match status" value="1"/>
</dbReference>
<keyword evidence="4 6" id="KW-0274">FAD</keyword>
<dbReference type="PANTHER" id="PTHR43624">
    <property type="entry name" value="ELECTRON TRANSFER FLAVOPROTEIN-QUINONE OXIDOREDUCTASE YDIS-RELATED"/>
    <property type="match status" value="1"/>
</dbReference>
<accession>A0A097R0R9</accession>
<dbReference type="SUPFAM" id="SSF51905">
    <property type="entry name" value="FAD/NAD(P)-binding domain"/>
    <property type="match status" value="1"/>
</dbReference>